<keyword evidence="3" id="KW-0520">NAD</keyword>
<dbReference type="SUPFAM" id="SSF56796">
    <property type="entry name" value="Dehydroquinate synthase-like"/>
    <property type="match status" value="1"/>
</dbReference>
<dbReference type="Gene3D" id="1.20.1090.10">
    <property type="entry name" value="Dehydroquinate synthase-like - alpha domain"/>
    <property type="match status" value="1"/>
</dbReference>
<dbReference type="PROSITE" id="PS00060">
    <property type="entry name" value="ADH_IRON_2"/>
    <property type="match status" value="1"/>
</dbReference>
<feature type="domain" description="Fe-containing alcohol dehydrogenase-like C-terminal" evidence="5">
    <location>
        <begin position="189"/>
        <end position="385"/>
    </location>
</feature>
<evidence type="ECO:0000256" key="3">
    <source>
        <dbReference type="ARBA" id="ARBA00023027"/>
    </source>
</evidence>
<dbReference type="FunFam" id="1.20.1090.10:FF:000001">
    <property type="entry name" value="Aldehyde-alcohol dehydrogenase"/>
    <property type="match status" value="1"/>
</dbReference>
<comment type="similarity">
    <text evidence="1">Belongs to the iron-containing alcohol dehydrogenase family.</text>
</comment>
<protein>
    <submittedName>
        <fullName evidence="6">Lactaldehyde reductase</fullName>
        <ecNumber evidence="6">1.1.1.77</ecNumber>
    </submittedName>
</protein>
<dbReference type="Gene3D" id="3.40.50.1970">
    <property type="match status" value="1"/>
</dbReference>
<dbReference type="InterPro" id="IPR018211">
    <property type="entry name" value="ADH_Fe_CS"/>
</dbReference>
<sequence length="386" mass="40636">MANRIVLNTISYHGSGAIKEIPGEITRRGFKKVFVCTDPDLVKFGVAAKVTDLLDEAGIAWSMYSEIKPNPTIKNVTDGVEAFKAAEADCIVTIGGGSAMDTAKAVGIIVNNPEFADVRSLEGVAPTKNHAVFTIAVPTTAGTAAEVTINYVITDPEKVRKFVCVDTNDAPEVAVVDPDMMATMPAGLTAATGMDALTHAIEGYTTRGAWELTDMFHLKAIELIAKNLRDAVAEAKSGVPGSGREGMALAQYIAGMGFSNVGLGIDHAMAHTLSAHYDTPHGVACAMLLPIAMEFNKPVVAERLADVAVAMGVDTTGMTTDEAADAAIAAVRQLSVDVDIPTVCEAITEDELDQIADDALADACYPGNPRDADHATVVELFRKIMK</sequence>
<accession>A0A921LTW2</accession>
<evidence type="ECO:0000313" key="7">
    <source>
        <dbReference type="Proteomes" id="UP000746751"/>
    </source>
</evidence>
<feature type="domain" description="Alcohol dehydrogenase iron-type/glycerol dehydrogenase GldA" evidence="4">
    <location>
        <begin position="11"/>
        <end position="178"/>
    </location>
</feature>
<comment type="caution">
    <text evidence="6">The sequence shown here is derived from an EMBL/GenBank/DDBJ whole genome shotgun (WGS) entry which is preliminary data.</text>
</comment>
<evidence type="ECO:0000259" key="5">
    <source>
        <dbReference type="Pfam" id="PF25137"/>
    </source>
</evidence>
<reference evidence="6" key="2">
    <citation type="submission" date="2021-09" db="EMBL/GenBank/DDBJ databases">
        <authorList>
            <person name="Gilroy R."/>
        </authorList>
    </citation>
    <scope>NUCLEOTIDE SEQUENCE</scope>
    <source>
        <strain evidence="6">ChiGjej2B2-7701</strain>
    </source>
</reference>
<dbReference type="GO" id="GO:0008912">
    <property type="term" value="F:lactaldehyde reductase activity"/>
    <property type="evidence" value="ECO:0007669"/>
    <property type="project" value="UniProtKB-EC"/>
</dbReference>
<dbReference type="InterPro" id="IPR013460">
    <property type="entry name" value="Lactal_redase"/>
</dbReference>
<dbReference type="PROSITE" id="PS00913">
    <property type="entry name" value="ADH_IRON_1"/>
    <property type="match status" value="1"/>
</dbReference>
<dbReference type="InterPro" id="IPR001670">
    <property type="entry name" value="ADH_Fe/GldA"/>
</dbReference>
<dbReference type="InterPro" id="IPR039697">
    <property type="entry name" value="Alcohol_dehydrogenase_Fe"/>
</dbReference>
<dbReference type="Pfam" id="PF25137">
    <property type="entry name" value="ADH_Fe_C"/>
    <property type="match status" value="1"/>
</dbReference>
<dbReference type="NCBIfam" id="TIGR02638">
    <property type="entry name" value="lactal_redase"/>
    <property type="match status" value="1"/>
</dbReference>
<dbReference type="EC" id="1.1.1.77" evidence="6"/>
<dbReference type="PANTHER" id="PTHR11496">
    <property type="entry name" value="ALCOHOL DEHYDROGENASE"/>
    <property type="match status" value="1"/>
</dbReference>
<dbReference type="FunFam" id="3.40.50.1970:FF:000003">
    <property type="entry name" value="Alcohol dehydrogenase, iron-containing"/>
    <property type="match status" value="1"/>
</dbReference>
<dbReference type="AlphaFoldDB" id="A0A921LTW2"/>
<evidence type="ECO:0000313" key="6">
    <source>
        <dbReference type="EMBL" id="HJG31768.1"/>
    </source>
</evidence>
<evidence type="ECO:0000256" key="1">
    <source>
        <dbReference type="ARBA" id="ARBA00007358"/>
    </source>
</evidence>
<dbReference type="NCBIfam" id="NF007911">
    <property type="entry name" value="PRK10624.1"/>
    <property type="match status" value="1"/>
</dbReference>
<organism evidence="6 7">
    <name type="scientific">Collinsella ihumii</name>
    <dbReference type="NCBI Taxonomy" id="1720204"/>
    <lineage>
        <taxon>Bacteria</taxon>
        <taxon>Bacillati</taxon>
        <taxon>Actinomycetota</taxon>
        <taxon>Coriobacteriia</taxon>
        <taxon>Coriobacteriales</taxon>
        <taxon>Coriobacteriaceae</taxon>
        <taxon>Collinsella</taxon>
    </lineage>
</organism>
<dbReference type="InterPro" id="IPR056798">
    <property type="entry name" value="ADH_Fe_C"/>
</dbReference>
<proteinExistence type="inferred from homology"/>
<gene>
    <name evidence="6" type="primary">fucO</name>
    <name evidence="6" type="ORF">K8U80_10305</name>
</gene>
<dbReference type="GO" id="GO:0046872">
    <property type="term" value="F:metal ion binding"/>
    <property type="evidence" value="ECO:0007669"/>
    <property type="project" value="InterPro"/>
</dbReference>
<dbReference type="Pfam" id="PF00465">
    <property type="entry name" value="Fe-ADH"/>
    <property type="match status" value="1"/>
</dbReference>
<dbReference type="EMBL" id="DYVF01000060">
    <property type="protein sequence ID" value="HJG31768.1"/>
    <property type="molecule type" value="Genomic_DNA"/>
</dbReference>
<dbReference type="Proteomes" id="UP000746751">
    <property type="component" value="Unassembled WGS sequence"/>
</dbReference>
<reference evidence="6" key="1">
    <citation type="journal article" date="2021" name="PeerJ">
        <title>Extensive microbial diversity within the chicken gut microbiome revealed by metagenomics and culture.</title>
        <authorList>
            <person name="Gilroy R."/>
            <person name="Ravi A."/>
            <person name="Getino M."/>
            <person name="Pursley I."/>
            <person name="Horton D.L."/>
            <person name="Alikhan N.F."/>
            <person name="Baker D."/>
            <person name="Gharbi K."/>
            <person name="Hall N."/>
            <person name="Watson M."/>
            <person name="Adriaenssens E.M."/>
            <person name="Foster-Nyarko E."/>
            <person name="Jarju S."/>
            <person name="Secka A."/>
            <person name="Antonio M."/>
            <person name="Oren A."/>
            <person name="Chaudhuri R.R."/>
            <person name="La Ragione R."/>
            <person name="Hildebrand F."/>
            <person name="Pallen M.J."/>
        </authorList>
    </citation>
    <scope>NUCLEOTIDE SEQUENCE</scope>
    <source>
        <strain evidence="6">ChiGjej2B2-7701</strain>
    </source>
</reference>
<dbReference type="CDD" id="cd08176">
    <property type="entry name" value="LPO"/>
    <property type="match status" value="1"/>
</dbReference>
<dbReference type="GO" id="GO:0004022">
    <property type="term" value="F:alcohol dehydrogenase (NAD+) activity"/>
    <property type="evidence" value="ECO:0007669"/>
    <property type="project" value="TreeGrafter"/>
</dbReference>
<evidence type="ECO:0000256" key="2">
    <source>
        <dbReference type="ARBA" id="ARBA00023002"/>
    </source>
</evidence>
<evidence type="ECO:0000259" key="4">
    <source>
        <dbReference type="Pfam" id="PF00465"/>
    </source>
</evidence>
<dbReference type="PANTHER" id="PTHR11496:SF102">
    <property type="entry name" value="ALCOHOL DEHYDROGENASE 4"/>
    <property type="match status" value="1"/>
</dbReference>
<name>A0A921LTW2_9ACTN</name>
<keyword evidence="2 6" id="KW-0560">Oxidoreductase</keyword>